<feature type="transmembrane region" description="Helical" evidence="8">
    <location>
        <begin position="1223"/>
        <end position="1241"/>
    </location>
</feature>
<dbReference type="PROSITE" id="PS50893">
    <property type="entry name" value="ABC_TRANSPORTER_2"/>
    <property type="match status" value="2"/>
</dbReference>
<dbReference type="SMART" id="SM00382">
    <property type="entry name" value="AAA"/>
    <property type="match status" value="2"/>
</dbReference>
<feature type="transmembrane region" description="Helical" evidence="8">
    <location>
        <begin position="1190"/>
        <end position="1211"/>
    </location>
</feature>
<sequence>MTVRSYIRKFLLMNWKNHKLQLANPLELLVILLVPPLFTLVAVLMRFFIPVDHRSDTVYDPIDLDRSWMQMVEKLEKARQVADTYNVKGNPFTPHLVIGWAPKRYGIFQAMMRRVQKQIEPMTSVGFEDCEQMRESVIENSLFAGLCFDGSPFVEDQVFEEDTLESYSNIQPMLNYTILLPSELRLLDGDFRMANWMTLYNDDPHTFVLSRLNQPYEGGFVGYVREGFIRLQKSVSESFLVLTSHKSLPTIQIRRFPITGREQDPLMGNLDYGMPFIIIIGFLFPAQLFVWQVVSEKQSQVRQFLINMNIGNLIHFVSWYLKGLIYEMISSLIIAALLKIRWDQDHGVLTQTPWYILILVLFCYNCAAVAFAIMVAAFFRNALNAVRVLTILWIMSYVPTFILSNNLEGNIHALRYVSYALPNVVATLVIEFLIERESIVHITWEDSGYRLNYDGGHITVTSSTWIFMLNSLVYCAIGLYVDMWRGGDRSGKKMKKPNTNASVQEDPYHERGDSFTHQGQAIGVNSTKIYEVEPSHRRFKLKIKKLCKRFATNDRPALNLFSWNVYENEVTVLMGHNGCGKSTLLKILAGLVEPSRGTVMISSHNIQTERKAASMELGIAFGHDMLLTGFTVIDYLRFICRVKGLHNNIEIDGQCSYFLNVLQIGGLKTKRIRTLTDRDLCLVSICCAFVGNSPIILIDDVHSDLDKRTQSLVWNLINEEKSKRTIILVSNSPALAENIADRMAIMSNGELKCTGTKPFLKNMYGHGYRLTCVKGKNYKRDELFGMMNSYMPNMSIERDIGYKVTFVLENKFEDQFPMLIDDLEENMQQLGVVSFRIRDTSMEEIFLRFGCEDNDQSGAFQSHENTQILLEEYYSTLAEANEKGRRTGWKLFFLHGRAVIYKRWIAAHRHWIVLIFEVLAMALVAVCTFSSIFIYGKNYELAPLTFNLSQLHTVDAFVELFSEEEDVKDMHAYYTELLYWYDAHVATLTRNRHNAYALLTQNQFTAHVNSRYIFGATFDQKIVTAWFNNIPLHAAPYALNVVHNAVARHLFDEEATIDVTLTPLPFRTVINTFPPSSHTFGGCLAFGICFVLTFIWPAFAIYMITERGSLLKKQQFLAGVRVCSYWTFTVLYDLLFLLIFCACVVVMVALYENPNHDAMLYGYISVTLMLGGFWVILLAYLLASLCRNPCYGFLWLCGINSIGLVCFSQFYRTDPESMLLEPTFLAMYTVATVICKLFMIYEFKLICMDPVVNFTSVEVFKCNSTPNCCIKSNYGTFTAGIYQDLVLLTLLDIILMAFLFVSEYHSILGFADCRLDSGTDESSDRNQESRPFPGILTHDTATVVDKEHTSRLNDEERSKCAAVGIGIVCKYRRNRVLRDLDFTVAKSECLSITGANNSGKTTLLKVVVNETKMNAGQLWIHDYSVNSHRVQCYRMVGYCPQKDSLPAEFTPRELLYIHAMFQGHRHRIGRELSEALLRLVGLTPCWNRSVRMCTTGQIRRLYFAYAVLGSPDLICVDGVPAGLDPTGKRIILMMTSTMQAMGSSFLYTMLTGLDAERLSLRTPLLLEGQLWMIRPMDPETENYKSGYQLEVRFKRKVNPNVSMSRATWNLINHFPMSPNKKFSAFMEIKFPDAVLKIERDDSMVFLLPLGTTTFSEIFLTLRKDAFEMNIEDYFITCNMLVGFQIFTYDQHQDNP</sequence>
<evidence type="ECO:0000256" key="5">
    <source>
        <dbReference type="ARBA" id="ARBA00022989"/>
    </source>
</evidence>
<dbReference type="SUPFAM" id="SSF52540">
    <property type="entry name" value="P-loop containing nucleoside triphosphate hydrolases"/>
    <property type="match status" value="2"/>
</dbReference>
<protein>
    <submittedName>
        <fullName evidence="11">ATP-binding cassette sub-family A member 3</fullName>
    </submittedName>
</protein>
<dbReference type="Gene3D" id="3.40.50.300">
    <property type="entry name" value="P-loop containing nucleotide triphosphate hydrolases"/>
    <property type="match status" value="2"/>
</dbReference>
<dbReference type="Pfam" id="PF12698">
    <property type="entry name" value="ABC2_membrane_3"/>
    <property type="match status" value="2"/>
</dbReference>
<feature type="transmembrane region" description="Helical" evidence="8">
    <location>
        <begin position="1281"/>
        <end position="1301"/>
    </location>
</feature>
<evidence type="ECO:0000259" key="9">
    <source>
        <dbReference type="PROSITE" id="PS50893"/>
    </source>
</evidence>
<dbReference type="InterPro" id="IPR027417">
    <property type="entry name" value="P-loop_NTPase"/>
</dbReference>
<dbReference type="FunFam" id="3.40.50.300:FF:003777">
    <property type="entry name" value="ABC transporter, putative"/>
    <property type="match status" value="1"/>
</dbReference>
<dbReference type="GO" id="GO:0016887">
    <property type="term" value="F:ATP hydrolysis activity"/>
    <property type="evidence" value="ECO:0007669"/>
    <property type="project" value="InterPro"/>
</dbReference>
<keyword evidence="6 8" id="KW-0472">Membrane</keyword>
<dbReference type="InterPro" id="IPR003593">
    <property type="entry name" value="AAA+_ATPase"/>
</dbReference>
<evidence type="ECO:0000256" key="7">
    <source>
        <dbReference type="SAM" id="MobiDB-lite"/>
    </source>
</evidence>
<dbReference type="CDD" id="cd03263">
    <property type="entry name" value="ABC_subfamily_A"/>
    <property type="match status" value="2"/>
</dbReference>
<dbReference type="Pfam" id="PF23321">
    <property type="entry name" value="R1_ABCA1"/>
    <property type="match status" value="1"/>
</dbReference>
<evidence type="ECO:0000313" key="10">
    <source>
        <dbReference type="Proteomes" id="UP000515162"/>
    </source>
</evidence>
<keyword evidence="4 11" id="KW-0067">ATP-binding</keyword>
<accession>A0A6P8L557</accession>
<keyword evidence="10" id="KW-1185">Reference proteome</keyword>
<dbReference type="InterPro" id="IPR026082">
    <property type="entry name" value="ABCA"/>
</dbReference>
<feature type="transmembrane region" description="Helical" evidence="8">
    <location>
        <begin position="26"/>
        <end position="49"/>
    </location>
</feature>
<comment type="subcellular location">
    <subcellularLocation>
        <location evidence="1">Membrane</location>
        <topology evidence="1">Multi-pass membrane protein</topology>
    </subcellularLocation>
</comment>
<feature type="domain" description="ABC transporter" evidence="9">
    <location>
        <begin position="541"/>
        <end position="773"/>
    </location>
</feature>
<evidence type="ECO:0000256" key="4">
    <source>
        <dbReference type="ARBA" id="ARBA00022840"/>
    </source>
</evidence>
<evidence type="ECO:0000313" key="11">
    <source>
        <dbReference type="RefSeq" id="XP_033170964.1"/>
    </source>
</evidence>
<dbReference type="GO" id="GO:0016020">
    <property type="term" value="C:membrane"/>
    <property type="evidence" value="ECO:0007669"/>
    <property type="project" value="UniProtKB-SubCell"/>
</dbReference>
<keyword evidence="2 8" id="KW-0812">Transmembrane</keyword>
<feature type="transmembrane region" description="Helical" evidence="8">
    <location>
        <begin position="354"/>
        <end position="379"/>
    </location>
</feature>
<evidence type="ECO:0000256" key="2">
    <source>
        <dbReference type="ARBA" id="ARBA00022692"/>
    </source>
</evidence>
<keyword evidence="5 8" id="KW-1133">Transmembrane helix</keyword>
<evidence type="ECO:0000256" key="6">
    <source>
        <dbReference type="ARBA" id="ARBA00023136"/>
    </source>
</evidence>
<feature type="transmembrane region" description="Helical" evidence="8">
    <location>
        <begin position="385"/>
        <end position="404"/>
    </location>
</feature>
<gene>
    <name evidence="11" type="primary">LOC117147930</name>
</gene>
<feature type="transmembrane region" description="Helical" evidence="8">
    <location>
        <begin position="1125"/>
        <end position="1151"/>
    </location>
</feature>
<evidence type="ECO:0000256" key="8">
    <source>
        <dbReference type="SAM" id="Phobius"/>
    </source>
</evidence>
<feature type="transmembrane region" description="Helical" evidence="8">
    <location>
        <begin position="272"/>
        <end position="294"/>
    </location>
</feature>
<evidence type="ECO:0000256" key="1">
    <source>
        <dbReference type="ARBA" id="ARBA00004141"/>
    </source>
</evidence>
<dbReference type="InterPro" id="IPR056264">
    <property type="entry name" value="R2_ABCA1-4-like"/>
</dbReference>
<organism evidence="10 11">
    <name type="scientific">Drosophila mauritiana</name>
    <name type="common">Fruit fly</name>
    <dbReference type="NCBI Taxonomy" id="7226"/>
    <lineage>
        <taxon>Eukaryota</taxon>
        <taxon>Metazoa</taxon>
        <taxon>Ecdysozoa</taxon>
        <taxon>Arthropoda</taxon>
        <taxon>Hexapoda</taxon>
        <taxon>Insecta</taxon>
        <taxon>Pterygota</taxon>
        <taxon>Neoptera</taxon>
        <taxon>Endopterygota</taxon>
        <taxon>Diptera</taxon>
        <taxon>Brachycera</taxon>
        <taxon>Muscomorpha</taxon>
        <taxon>Ephydroidea</taxon>
        <taxon>Drosophilidae</taxon>
        <taxon>Drosophila</taxon>
        <taxon>Sophophora</taxon>
    </lineage>
</organism>
<dbReference type="InterPro" id="IPR013525">
    <property type="entry name" value="ABC2_TM"/>
</dbReference>
<dbReference type="GO" id="GO:0005319">
    <property type="term" value="F:lipid transporter activity"/>
    <property type="evidence" value="ECO:0007669"/>
    <property type="project" value="TreeGrafter"/>
</dbReference>
<dbReference type="PANTHER" id="PTHR19229:SF250">
    <property type="entry name" value="ABC TRANSPORTER DOMAIN-CONTAINING PROTEIN-RELATED"/>
    <property type="match status" value="1"/>
</dbReference>
<proteinExistence type="predicted"/>
<dbReference type="RefSeq" id="XP_033170964.1">
    <property type="nucleotide sequence ID" value="XM_033315073.1"/>
</dbReference>
<evidence type="ECO:0000256" key="3">
    <source>
        <dbReference type="ARBA" id="ARBA00022741"/>
    </source>
</evidence>
<keyword evidence="3" id="KW-0547">Nucleotide-binding</keyword>
<feature type="domain" description="ABC transporter" evidence="9">
    <location>
        <begin position="1350"/>
        <end position="1592"/>
    </location>
</feature>
<feature type="transmembrane region" description="Helical" evidence="8">
    <location>
        <begin position="465"/>
        <end position="484"/>
    </location>
</feature>
<name>A0A6P8L557_DROMA</name>
<dbReference type="PANTHER" id="PTHR19229">
    <property type="entry name" value="ATP-BINDING CASSETTE TRANSPORTER SUBFAMILY A ABCA"/>
    <property type="match status" value="1"/>
</dbReference>
<dbReference type="FunFam" id="3.40.50.300:FF:005472">
    <property type="entry name" value="Uncharacterized protein, isoform B"/>
    <property type="match status" value="1"/>
</dbReference>
<dbReference type="Pfam" id="PF00005">
    <property type="entry name" value="ABC_tran"/>
    <property type="match status" value="2"/>
</dbReference>
<dbReference type="GeneID" id="117147930"/>
<dbReference type="GO" id="GO:0140359">
    <property type="term" value="F:ABC-type transporter activity"/>
    <property type="evidence" value="ECO:0007669"/>
    <property type="project" value="InterPro"/>
</dbReference>
<feature type="region of interest" description="Disordered" evidence="7">
    <location>
        <begin position="490"/>
        <end position="511"/>
    </location>
</feature>
<feature type="transmembrane region" description="Helical" evidence="8">
    <location>
        <begin position="1163"/>
        <end position="1183"/>
    </location>
</feature>
<dbReference type="GO" id="GO:0005524">
    <property type="term" value="F:ATP binding"/>
    <property type="evidence" value="ECO:0007669"/>
    <property type="project" value="UniProtKB-KW"/>
</dbReference>
<dbReference type="InterPro" id="IPR003439">
    <property type="entry name" value="ABC_transporter-like_ATP-bd"/>
</dbReference>
<feature type="transmembrane region" description="Helical" evidence="8">
    <location>
        <begin position="1079"/>
        <end position="1104"/>
    </location>
</feature>
<dbReference type="Proteomes" id="UP000515162">
    <property type="component" value="Chromosome X"/>
</dbReference>
<feature type="transmembrane region" description="Helical" evidence="8">
    <location>
        <begin position="911"/>
        <end position="935"/>
    </location>
</feature>
<reference evidence="11" key="1">
    <citation type="submission" date="2025-08" db="UniProtKB">
        <authorList>
            <consortium name="RefSeq"/>
        </authorList>
    </citation>
    <scope>IDENTIFICATION</scope>
    <source>
        <strain evidence="11">Mau12</strain>
        <tissue evidence="11">Whole Body</tissue>
    </source>
</reference>
<feature type="transmembrane region" description="Helical" evidence="8">
    <location>
        <begin position="324"/>
        <end position="342"/>
    </location>
</feature>